<dbReference type="OrthoDB" id="416777at2759"/>
<dbReference type="GO" id="GO:0016787">
    <property type="term" value="F:hydrolase activity"/>
    <property type="evidence" value="ECO:0007669"/>
    <property type="project" value="UniProtKB-KW"/>
</dbReference>
<organism evidence="7 8">
    <name type="scientific">Angomonas deanei</name>
    <dbReference type="NCBI Taxonomy" id="59799"/>
    <lineage>
        <taxon>Eukaryota</taxon>
        <taxon>Discoba</taxon>
        <taxon>Euglenozoa</taxon>
        <taxon>Kinetoplastea</taxon>
        <taxon>Metakinetoplastina</taxon>
        <taxon>Trypanosomatida</taxon>
        <taxon>Trypanosomatidae</taxon>
        <taxon>Strigomonadinae</taxon>
        <taxon>Angomonas</taxon>
    </lineage>
</organism>
<proteinExistence type="inferred from homology"/>
<dbReference type="AlphaFoldDB" id="A0A7G2C3X6"/>
<accession>A0A7G2C3X6</accession>
<keyword evidence="8" id="KW-1185">Reference proteome</keyword>
<keyword evidence="1 6" id="KW-0378">Hydrolase</keyword>
<comment type="function">
    <text evidence="6">Catalyzes the hydrolysis of queuosine 5'-phosphate, releasing the nucleobase queuine (q). Is required for salvage of queuine from exogenous queuosine (Q) that is imported and then converted to queuosine 5'-phosphate intracellularly.</text>
</comment>
<evidence type="ECO:0000256" key="1">
    <source>
        <dbReference type="ARBA" id="ARBA00022801"/>
    </source>
</evidence>
<evidence type="ECO:0000256" key="5">
    <source>
        <dbReference type="ARBA" id="ARBA00048204"/>
    </source>
</evidence>
<dbReference type="EMBL" id="LR877147">
    <property type="protein sequence ID" value="CAD2214289.1"/>
    <property type="molecule type" value="Genomic_DNA"/>
</dbReference>
<evidence type="ECO:0000256" key="6">
    <source>
        <dbReference type="RuleBase" id="RU365002"/>
    </source>
</evidence>
<dbReference type="Proteomes" id="UP000515908">
    <property type="component" value="Chromosome 03"/>
</dbReference>
<evidence type="ECO:0000256" key="3">
    <source>
        <dbReference type="ARBA" id="ARBA00035306"/>
    </source>
</evidence>
<protein>
    <recommendedName>
        <fullName evidence="3 6">Queuosine 5'-phosphate N-glycosylase/hydrolase</fullName>
        <ecNumber evidence="6">3.2.2.-</ecNumber>
    </recommendedName>
    <alternativeName>
        <fullName evidence="4 6">Queuosine-nucleotide N-glycosylase/hydrolase</fullName>
    </alternativeName>
</protein>
<comment type="catalytic activity">
    <reaction evidence="5 6">
        <text>queuosine 5'-phosphate + H2O = queuine + D-ribose 5-phosphate</text>
        <dbReference type="Rhea" id="RHEA:75387"/>
        <dbReference type="ChEBI" id="CHEBI:15377"/>
        <dbReference type="ChEBI" id="CHEBI:17433"/>
        <dbReference type="ChEBI" id="CHEBI:78346"/>
        <dbReference type="ChEBI" id="CHEBI:194371"/>
    </reaction>
    <physiologicalReaction direction="left-to-right" evidence="5 6">
        <dbReference type="Rhea" id="RHEA:75388"/>
    </physiologicalReaction>
</comment>
<evidence type="ECO:0000313" key="7">
    <source>
        <dbReference type="EMBL" id="CAD2214289.1"/>
    </source>
</evidence>
<gene>
    <name evidence="7" type="ORF">ADEAN_000173400</name>
</gene>
<comment type="similarity">
    <text evidence="2 6">Belongs to the QNG1 protein family.</text>
</comment>
<dbReference type="PANTHER" id="PTHR21314">
    <property type="entry name" value="QUEUOSINE 5'-PHOSPHATE N-GLYCOSYLASE_HYDROLASE-RELATED"/>
    <property type="match status" value="1"/>
</dbReference>
<dbReference type="EC" id="3.2.2.-" evidence="6"/>
<reference evidence="7 8" key="1">
    <citation type="submission" date="2020-08" db="EMBL/GenBank/DDBJ databases">
        <authorList>
            <person name="Newling K."/>
            <person name="Davey J."/>
            <person name="Forrester S."/>
        </authorList>
    </citation>
    <scope>NUCLEOTIDE SEQUENCE [LARGE SCALE GENOMIC DNA]</scope>
    <source>
        <strain evidence="8">Crithidia deanei Carvalho (ATCC PRA-265)</strain>
    </source>
</reference>
<evidence type="ECO:0000256" key="2">
    <source>
        <dbReference type="ARBA" id="ARBA00035119"/>
    </source>
</evidence>
<sequence length="392" mass="44089">MVLDVVKSKKVGDVSSDPAVITDNWLLSVPKGLLHSEELVVNYLGMLVAIDFQHWCELDTPGRERTHVGQTVETYAGFYVAVAADSKERYVEDIPCERKLIRGSAAMIHLLKEAVEQHDVRWYDMAYLLSLGEDPQVVKDKLAICFQGCAEDGKTPLWMPETLARVEILMTLARNFSERKTSFHGILRHSEGYLFEEESGFIPQLVNLHPRYRDYAVLEDTTTVPVLKLSQLTALSLEQALMAYWRWRSATDGTSPSERKEESFLALAEKEAVSGTAGTTLFKDIHRLSICCDYQIPKVLRAAGLLEYSPTLAQSIDNRVLLGERSSEESSIRVATLVAAELLAEAVAQTWNETHTDAVSTDVVYACLDFPLWYIGRSMKTAEHHLCHTIMY</sequence>
<dbReference type="GO" id="GO:0006400">
    <property type="term" value="P:tRNA modification"/>
    <property type="evidence" value="ECO:0007669"/>
    <property type="project" value="TreeGrafter"/>
</dbReference>
<dbReference type="Pfam" id="PF10343">
    <property type="entry name" value="Q_salvage"/>
    <property type="match status" value="1"/>
</dbReference>
<evidence type="ECO:0000256" key="4">
    <source>
        <dbReference type="ARBA" id="ARBA00035393"/>
    </source>
</evidence>
<dbReference type="VEuPathDB" id="TriTrypDB:ADEAN_000173400"/>
<dbReference type="PANTHER" id="PTHR21314:SF0">
    <property type="entry name" value="QUEUOSINE 5'-PHOSPHATE N-GLYCOSYLASE_HYDROLASE"/>
    <property type="match status" value="1"/>
</dbReference>
<evidence type="ECO:0000313" key="8">
    <source>
        <dbReference type="Proteomes" id="UP000515908"/>
    </source>
</evidence>
<name>A0A7G2C3X6_9TRYP</name>
<dbReference type="InterPro" id="IPR019438">
    <property type="entry name" value="Q_salvage"/>
</dbReference>